<feature type="domain" description="FAD dependent oxidoreductase" evidence="2">
    <location>
        <begin position="22"/>
        <end position="364"/>
    </location>
</feature>
<dbReference type="GO" id="GO:0005737">
    <property type="term" value="C:cytoplasm"/>
    <property type="evidence" value="ECO:0007669"/>
    <property type="project" value="TreeGrafter"/>
</dbReference>
<dbReference type="InterPro" id="IPR036188">
    <property type="entry name" value="FAD/NAD-bd_sf"/>
</dbReference>
<dbReference type="RefSeq" id="WP_119902025.1">
    <property type="nucleotide sequence ID" value="NZ_QYZP01000001.1"/>
</dbReference>
<accession>A0A3A4F5F9</accession>
<evidence type="ECO:0000259" key="2">
    <source>
        <dbReference type="Pfam" id="PF01266"/>
    </source>
</evidence>
<dbReference type="GO" id="GO:0016491">
    <property type="term" value="F:oxidoreductase activity"/>
    <property type="evidence" value="ECO:0007669"/>
    <property type="project" value="UniProtKB-KW"/>
</dbReference>
<evidence type="ECO:0000313" key="3">
    <source>
        <dbReference type="EMBL" id="RJN32981.1"/>
    </source>
</evidence>
<dbReference type="OrthoDB" id="9805852at2"/>
<keyword evidence="1" id="KW-0560">Oxidoreductase</keyword>
<evidence type="ECO:0000313" key="4">
    <source>
        <dbReference type="Proteomes" id="UP000266615"/>
    </source>
</evidence>
<reference evidence="3 4" key="1">
    <citation type="submission" date="2018-09" db="EMBL/GenBank/DDBJ databases">
        <title>Nesterenkonia natronophila sp. nov., an alkaliphilic actinobacteriume isolated from a soda lake, and emended description of the genus Nesterenkonia.</title>
        <authorList>
            <person name="Menes R.J."/>
            <person name="Iriarte A."/>
        </authorList>
    </citation>
    <scope>NUCLEOTIDE SEQUENCE [LARGE SCALE GENOMIC DNA]</scope>
    <source>
        <strain evidence="3 4">M8</strain>
    </source>
</reference>
<organism evidence="3 4">
    <name type="scientific">Nesterenkonia natronophila</name>
    <dbReference type="NCBI Taxonomy" id="2174932"/>
    <lineage>
        <taxon>Bacteria</taxon>
        <taxon>Bacillati</taxon>
        <taxon>Actinomycetota</taxon>
        <taxon>Actinomycetes</taxon>
        <taxon>Micrococcales</taxon>
        <taxon>Micrococcaceae</taxon>
        <taxon>Nesterenkonia</taxon>
    </lineage>
</organism>
<evidence type="ECO:0000256" key="1">
    <source>
        <dbReference type="ARBA" id="ARBA00023002"/>
    </source>
</evidence>
<comment type="caution">
    <text evidence="3">The sequence shown here is derived from an EMBL/GenBank/DDBJ whole genome shotgun (WGS) entry which is preliminary data.</text>
</comment>
<name>A0A3A4F5F9_9MICC</name>
<dbReference type="Gene3D" id="3.50.50.60">
    <property type="entry name" value="FAD/NAD(P)-binding domain"/>
    <property type="match status" value="1"/>
</dbReference>
<gene>
    <name evidence="3" type="ORF">D3250_04010</name>
</gene>
<dbReference type="AlphaFoldDB" id="A0A3A4F5F9"/>
<dbReference type="PANTHER" id="PTHR13847:SF287">
    <property type="entry name" value="FAD-DEPENDENT OXIDOREDUCTASE DOMAIN-CONTAINING PROTEIN 1"/>
    <property type="match status" value="1"/>
</dbReference>
<dbReference type="SUPFAM" id="SSF51905">
    <property type="entry name" value="FAD/NAD(P)-binding domain"/>
    <property type="match status" value="1"/>
</dbReference>
<dbReference type="InterPro" id="IPR006076">
    <property type="entry name" value="FAD-dep_OxRdtase"/>
</dbReference>
<sequence>MDRTVPLALSTAANQPRSAGAVIIGGGIIGVSIAWHLAKSGVKDIVVVERSEMGSGSSAKPLGGVRANFSDPSNIELGRRSLHAFDRFSADFGVDIGLEKVGYLFLARDEAQLSGMTEAVQVQNGMGISSRLVTPEEAHRLNPFIDPGALTGASYSPDDGFVQPTRVVEGYVRAAQELGVTFLNRTQVLDITTSAGQVSSVLTQRGEIATDAVVCCAGAWSAHIGEMVGVSLPIEPVRRLIGFTPDWAEPLPTVPFTLDLTTTMYFHNAGRGLLLGISHHEDPSMCRDYSYEWLEAFREASTVCAPALSETEVTRGWAGLYENTPDRNAVIGQARETAGFFYAAGFSGHGLVQAPAVGELMADLFAGRRSFIDATPFSAERFEEGGAVLKETNII</sequence>
<dbReference type="EMBL" id="QYZP01000001">
    <property type="protein sequence ID" value="RJN32981.1"/>
    <property type="molecule type" value="Genomic_DNA"/>
</dbReference>
<dbReference type="Proteomes" id="UP000266615">
    <property type="component" value="Unassembled WGS sequence"/>
</dbReference>
<dbReference type="Pfam" id="PF01266">
    <property type="entry name" value="DAO"/>
    <property type="match status" value="1"/>
</dbReference>
<keyword evidence="4" id="KW-1185">Reference proteome</keyword>
<dbReference type="Gene3D" id="3.30.9.10">
    <property type="entry name" value="D-Amino Acid Oxidase, subunit A, domain 2"/>
    <property type="match status" value="1"/>
</dbReference>
<protein>
    <submittedName>
        <fullName evidence="3">FAD-binding oxidoreductase</fullName>
    </submittedName>
</protein>
<dbReference type="PANTHER" id="PTHR13847">
    <property type="entry name" value="SARCOSINE DEHYDROGENASE-RELATED"/>
    <property type="match status" value="1"/>
</dbReference>
<proteinExistence type="predicted"/>